<gene>
    <name evidence="7" type="ORF">SAMN05192534_11286</name>
</gene>
<dbReference type="GO" id="GO:0050660">
    <property type="term" value="F:flavin adenine dinucleotide binding"/>
    <property type="evidence" value="ECO:0007669"/>
    <property type="project" value="InterPro"/>
</dbReference>
<dbReference type="InterPro" id="IPR006076">
    <property type="entry name" value="FAD-dep_OxRdtase"/>
</dbReference>
<dbReference type="Gene3D" id="3.30.9.10">
    <property type="entry name" value="D-Amino Acid Oxidase, subunit A, domain 2"/>
    <property type="match status" value="1"/>
</dbReference>
<organism evidence="7 8">
    <name type="scientific">Alteribacillus persepolensis</name>
    <dbReference type="NCBI Taxonomy" id="568899"/>
    <lineage>
        <taxon>Bacteria</taxon>
        <taxon>Bacillati</taxon>
        <taxon>Bacillota</taxon>
        <taxon>Bacilli</taxon>
        <taxon>Bacillales</taxon>
        <taxon>Bacillaceae</taxon>
        <taxon>Alteribacillus</taxon>
    </lineage>
</organism>
<dbReference type="EC" id="1.4.3.19" evidence="5"/>
<dbReference type="InterPro" id="IPR012727">
    <property type="entry name" value="Gly_oxidase_ThiO"/>
</dbReference>
<dbReference type="RefSeq" id="WP_091273805.1">
    <property type="nucleotide sequence ID" value="NZ_FNDK01000012.1"/>
</dbReference>
<reference evidence="7 8" key="1">
    <citation type="submission" date="2016-10" db="EMBL/GenBank/DDBJ databases">
        <authorList>
            <person name="de Groot N.N."/>
        </authorList>
    </citation>
    <scope>NUCLEOTIDE SEQUENCE [LARGE SCALE GENOMIC DNA]</scope>
    <source>
        <strain evidence="7 8">DSM 21632</strain>
    </source>
</reference>
<comment type="catalytic activity">
    <reaction evidence="4">
        <text>glycine + O2 + H2O = glyoxylate + H2O2 + NH4(+)</text>
        <dbReference type="Rhea" id="RHEA:11532"/>
        <dbReference type="ChEBI" id="CHEBI:15377"/>
        <dbReference type="ChEBI" id="CHEBI:15379"/>
        <dbReference type="ChEBI" id="CHEBI:16240"/>
        <dbReference type="ChEBI" id="CHEBI:28938"/>
        <dbReference type="ChEBI" id="CHEBI:36655"/>
        <dbReference type="ChEBI" id="CHEBI:57305"/>
        <dbReference type="EC" id="1.4.3.19"/>
    </reaction>
</comment>
<dbReference type="GO" id="GO:0009228">
    <property type="term" value="P:thiamine biosynthetic process"/>
    <property type="evidence" value="ECO:0007669"/>
    <property type="project" value="UniProtKB-KW"/>
</dbReference>
<dbReference type="SUPFAM" id="SSF54373">
    <property type="entry name" value="FAD-linked reductases, C-terminal domain"/>
    <property type="match status" value="1"/>
</dbReference>
<dbReference type="STRING" id="568899.SAMN05192534_11286"/>
<dbReference type="PANTHER" id="PTHR13847">
    <property type="entry name" value="SARCOSINE DEHYDROGENASE-RELATED"/>
    <property type="match status" value="1"/>
</dbReference>
<proteinExistence type="predicted"/>
<keyword evidence="2" id="KW-0784">Thiamine biosynthesis</keyword>
<dbReference type="PANTHER" id="PTHR13847:SF289">
    <property type="entry name" value="GLYCINE OXIDASE"/>
    <property type="match status" value="1"/>
</dbReference>
<dbReference type="GO" id="GO:0009229">
    <property type="term" value="P:thiamine diphosphate biosynthetic process"/>
    <property type="evidence" value="ECO:0007669"/>
    <property type="project" value="UniProtKB-UniPathway"/>
</dbReference>
<accession>A0A1G8FLF6</accession>
<dbReference type="OrthoDB" id="9794226at2"/>
<keyword evidence="3" id="KW-0560">Oxidoreductase</keyword>
<dbReference type="Proteomes" id="UP000199163">
    <property type="component" value="Unassembled WGS sequence"/>
</dbReference>
<dbReference type="InterPro" id="IPR036188">
    <property type="entry name" value="FAD/NAD-bd_sf"/>
</dbReference>
<keyword evidence="8" id="KW-1185">Reference proteome</keyword>
<evidence type="ECO:0000259" key="6">
    <source>
        <dbReference type="Pfam" id="PF01266"/>
    </source>
</evidence>
<name>A0A1G8FLF6_9BACI</name>
<dbReference type="Gene3D" id="3.50.50.60">
    <property type="entry name" value="FAD/NAD(P)-binding domain"/>
    <property type="match status" value="1"/>
</dbReference>
<protein>
    <recommendedName>
        <fullName evidence="5">glycine oxidase</fullName>
        <ecNumber evidence="5">1.4.3.19</ecNumber>
    </recommendedName>
</protein>
<dbReference type="SUPFAM" id="SSF51905">
    <property type="entry name" value="FAD/NAD(P)-binding domain"/>
    <property type="match status" value="1"/>
</dbReference>
<evidence type="ECO:0000256" key="1">
    <source>
        <dbReference type="ARBA" id="ARBA00004948"/>
    </source>
</evidence>
<evidence type="ECO:0000313" key="8">
    <source>
        <dbReference type="Proteomes" id="UP000199163"/>
    </source>
</evidence>
<dbReference type="GO" id="GO:0043799">
    <property type="term" value="F:glycine oxidase activity"/>
    <property type="evidence" value="ECO:0007669"/>
    <property type="project" value="UniProtKB-EC"/>
</dbReference>
<sequence>MKTTYDVLVIGGGVNGCSIAYQLAKKKCSVAVLEKTRVGAEASRAAAGMLGAQVEIKKQGPFFDFARASRQLFFELVPELEEDSGISVSFVKNGMLKIAQTEEEAGHLYDVLSFQQQAGEQADWLEQKNVYEKEPAIQGDVKGALSIPLDGQVKAYELTKAFARAASLNGADIYEYTQALQLLIQNNTAVGVQTSAGNLYADHIVLAGGVWSNVLPGAEAHIPAMVPVKGEALAVMPEKPVITNTIHAADFYIVPKADGSCIIGATEQEGTMDKKVQAHAVQTLLEKAVSLVPDLQRAEWRGAWSGIRPQTKDGLPCLGETSLEGLWAAAGHYRNGILLSAITGKWMADLLNRTNTKEGWEEAFSPLRFSTSNRKENVVETHY</sequence>
<evidence type="ECO:0000256" key="5">
    <source>
        <dbReference type="ARBA" id="ARBA00050018"/>
    </source>
</evidence>
<dbReference type="EMBL" id="FNDK01000012">
    <property type="protein sequence ID" value="SDH82909.1"/>
    <property type="molecule type" value="Genomic_DNA"/>
</dbReference>
<evidence type="ECO:0000256" key="2">
    <source>
        <dbReference type="ARBA" id="ARBA00022977"/>
    </source>
</evidence>
<comment type="pathway">
    <text evidence="1">Cofactor biosynthesis; thiamine diphosphate biosynthesis.</text>
</comment>
<evidence type="ECO:0000256" key="4">
    <source>
        <dbReference type="ARBA" id="ARBA00049872"/>
    </source>
</evidence>
<dbReference type="Pfam" id="PF01266">
    <property type="entry name" value="DAO"/>
    <property type="match status" value="1"/>
</dbReference>
<dbReference type="UniPathway" id="UPA00060"/>
<dbReference type="GO" id="GO:0005737">
    <property type="term" value="C:cytoplasm"/>
    <property type="evidence" value="ECO:0007669"/>
    <property type="project" value="TreeGrafter"/>
</dbReference>
<feature type="domain" description="FAD dependent oxidoreductase" evidence="6">
    <location>
        <begin position="6"/>
        <end position="350"/>
    </location>
</feature>
<dbReference type="AlphaFoldDB" id="A0A1G8FLF6"/>
<dbReference type="NCBIfam" id="TIGR02352">
    <property type="entry name" value="thiamin_ThiO"/>
    <property type="match status" value="1"/>
</dbReference>
<evidence type="ECO:0000313" key="7">
    <source>
        <dbReference type="EMBL" id="SDH82909.1"/>
    </source>
</evidence>
<evidence type="ECO:0000256" key="3">
    <source>
        <dbReference type="ARBA" id="ARBA00023002"/>
    </source>
</evidence>